<dbReference type="RefSeq" id="WP_008047183.1">
    <property type="nucleotide sequence ID" value="NZ_CH724153.1"/>
</dbReference>
<dbReference type="PROSITE" id="PS50925">
    <property type="entry name" value="BLUF"/>
    <property type="match status" value="1"/>
</dbReference>
<name>A4BGV1_9GAMM</name>
<accession>A4BGV1</accession>
<dbReference type="SMART" id="SM01034">
    <property type="entry name" value="BLUF"/>
    <property type="match status" value="1"/>
</dbReference>
<dbReference type="EMBL" id="AAOE01000018">
    <property type="protein sequence ID" value="EAR08597.1"/>
    <property type="molecule type" value="Genomic_DNA"/>
</dbReference>
<dbReference type="InterPro" id="IPR036046">
    <property type="entry name" value="Acylphosphatase-like_dom_sf"/>
</dbReference>
<dbReference type="GO" id="GO:0009882">
    <property type="term" value="F:blue light photoreceptor activity"/>
    <property type="evidence" value="ECO:0007669"/>
    <property type="project" value="InterPro"/>
</dbReference>
<dbReference type="AlphaFoldDB" id="A4BGV1"/>
<dbReference type="HOGENOM" id="CLU_097099_1_0_6"/>
<evidence type="ECO:0000259" key="1">
    <source>
        <dbReference type="PROSITE" id="PS50925"/>
    </source>
</evidence>
<sequence>MSQPLVRLTYASTATFQSDIKGGIESEVARVLLESRRNNPKANLGGVLHFGNGYFFQCLEGPRDQVNRVYQKISQDTRHRNVQVLSTQSVDQRLFNDWSMKYLPLEENLSRLLKTHGQKAFDPYGLDDTTIDALLYACVNGVDPVAELGQPSADQSDNALTAWWKKLFQRRK</sequence>
<evidence type="ECO:0000313" key="2">
    <source>
        <dbReference type="EMBL" id="EAR08597.1"/>
    </source>
</evidence>
<dbReference type="GO" id="GO:0071949">
    <property type="term" value="F:FAD binding"/>
    <property type="evidence" value="ECO:0007669"/>
    <property type="project" value="InterPro"/>
</dbReference>
<proteinExistence type="predicted"/>
<dbReference type="OrthoDB" id="557705at2"/>
<comment type="caution">
    <text evidence="2">The sequence shown here is derived from an EMBL/GenBank/DDBJ whole genome shotgun (WGS) entry which is preliminary data.</text>
</comment>
<dbReference type="STRING" id="314283.MED297_02795"/>
<reference evidence="2 3" key="1">
    <citation type="submission" date="2006-02" db="EMBL/GenBank/DDBJ databases">
        <authorList>
            <person name="Pinhassi J."/>
            <person name="Pedros-Alio C."/>
            <person name="Ferriera S."/>
            <person name="Johnson J."/>
            <person name="Kravitz S."/>
            <person name="Halpern A."/>
            <person name="Remington K."/>
            <person name="Beeson K."/>
            <person name="Tran B."/>
            <person name="Rogers Y.-H."/>
            <person name="Friedman R."/>
            <person name="Venter J.C."/>
        </authorList>
    </citation>
    <scope>NUCLEOTIDE SEQUENCE [LARGE SCALE GENOMIC DNA]</scope>
    <source>
        <strain evidence="2 3">MED297</strain>
    </source>
</reference>
<gene>
    <name evidence="2" type="ORF">MED297_02795</name>
</gene>
<protein>
    <recommendedName>
        <fullName evidence="1">BLUF domain-containing protein</fullName>
    </recommendedName>
</protein>
<dbReference type="Proteomes" id="UP000005953">
    <property type="component" value="Unassembled WGS sequence"/>
</dbReference>
<dbReference type="Gene3D" id="3.30.70.100">
    <property type="match status" value="1"/>
</dbReference>
<feature type="domain" description="BLUF" evidence="1">
    <location>
        <begin position="5"/>
        <end position="101"/>
    </location>
</feature>
<dbReference type="InterPro" id="IPR007024">
    <property type="entry name" value="BLUF_domain"/>
</dbReference>
<dbReference type="Pfam" id="PF04940">
    <property type="entry name" value="BLUF"/>
    <property type="match status" value="1"/>
</dbReference>
<dbReference type="SUPFAM" id="SSF54975">
    <property type="entry name" value="Acylphosphatase/BLUF domain-like"/>
    <property type="match status" value="1"/>
</dbReference>
<organism evidence="2 3">
    <name type="scientific">Reinekea blandensis MED297</name>
    <dbReference type="NCBI Taxonomy" id="314283"/>
    <lineage>
        <taxon>Bacteria</taxon>
        <taxon>Pseudomonadati</taxon>
        <taxon>Pseudomonadota</taxon>
        <taxon>Gammaproteobacteria</taxon>
        <taxon>Oceanospirillales</taxon>
        <taxon>Saccharospirillaceae</taxon>
        <taxon>Reinekea</taxon>
    </lineage>
</organism>
<evidence type="ECO:0000313" key="3">
    <source>
        <dbReference type="Proteomes" id="UP000005953"/>
    </source>
</evidence>
<keyword evidence="3" id="KW-1185">Reference proteome</keyword>